<evidence type="ECO:0000313" key="2">
    <source>
        <dbReference type="Proteomes" id="UP000000863"/>
    </source>
</evidence>
<proteinExistence type="predicted"/>
<organism evidence="1 2">
    <name type="scientific">Emiliania huxleyi virus 86 (isolate United Kingdom/English Channel/1999)</name>
    <name type="common">EhV-86</name>
    <dbReference type="NCBI Taxonomy" id="654925"/>
    <lineage>
        <taxon>Viruses</taxon>
        <taxon>Varidnaviria</taxon>
        <taxon>Bamfordvirae</taxon>
        <taxon>Nucleocytoviricota</taxon>
        <taxon>Megaviricetes</taxon>
        <taxon>Algavirales</taxon>
        <taxon>Phycodnaviridae</taxon>
        <taxon>Coccolithovirus</taxon>
        <taxon>Coccolithovirus huxleyi</taxon>
        <taxon>Emiliania huxleyi virus 86</taxon>
    </lineage>
</organism>
<keyword evidence="2" id="KW-1185">Reference proteome</keyword>
<gene>
    <name evidence="1" type="ORF">EhV266</name>
</gene>
<dbReference type="EMBL" id="AJ890364">
    <property type="protein sequence ID" value="CAI65690.1"/>
    <property type="molecule type" value="Genomic_DNA"/>
</dbReference>
<name>Q4A2L6_EHV8U</name>
<dbReference type="GeneID" id="3655058"/>
<organismHost>
    <name type="scientific">Emiliania huxleyi</name>
    <name type="common">Coccolithophore</name>
    <name type="synonym">Pontosphaera huxleyi</name>
    <dbReference type="NCBI Taxonomy" id="2903"/>
</organismHost>
<protein>
    <submittedName>
        <fullName evidence="1">Uncharacterized protein</fullName>
    </submittedName>
</protein>
<accession>Q4A2L6</accession>
<sequence>MLSCVVNLHQLTPDRFNHPNTMANMDSVPQMPTTQFEDSITVTDTITIETVADHPNTMANMDSVPQMPTQLPEFISEPIDTTDDEMHDTPSELISQLSEHLATEFDETTITAAAAVASKLLKTLKSRERSIKKKAKKAAEPPKERVAYGTKIPSMAAIFAKDNSEIAAKWYADGGRVPDFNPARGAQTAKYLALLWRDVPDTVRDMYKTKRDAIIADRASAADMANVIHQAIVNPGGEIQDPVCFVV</sequence>
<evidence type="ECO:0000313" key="1">
    <source>
        <dbReference type="EMBL" id="CAI65690.1"/>
    </source>
</evidence>
<dbReference type="RefSeq" id="YP_294021.1">
    <property type="nucleotide sequence ID" value="NC_007346.1"/>
</dbReference>
<dbReference type="Proteomes" id="UP000000863">
    <property type="component" value="Segment"/>
</dbReference>
<dbReference type="KEGG" id="vg:3655058"/>
<reference evidence="1 2" key="1">
    <citation type="journal article" date="2005" name="Science">
        <title>Complete genome sequence and lytic phase transcription profile of a Coccolithovirus.</title>
        <authorList>
            <person name="Wilson W.H."/>
            <person name="Schroeder D.C."/>
            <person name="Allen M.J."/>
            <person name="Holden M.T.G."/>
            <person name="Parkhill J."/>
            <person name="Barrell B.G."/>
            <person name="Churcher C."/>
            <person name="Hamlin N."/>
            <person name="Mungall K."/>
            <person name="Norbertczak H."/>
            <person name="Quail M.A."/>
            <person name="Price C."/>
            <person name="Rabbinowitsch E."/>
            <person name="Walker D."/>
            <person name="Craigon M."/>
            <person name="Roy D."/>
            <person name="Ghazal P."/>
        </authorList>
    </citation>
    <scope>NUCLEOTIDE SEQUENCE [LARGE SCALE GENOMIC DNA]</scope>
    <source>
        <strain evidence="2">Isolate United Kingdom/English Channel/1999</strain>
    </source>
</reference>